<dbReference type="PANTHER" id="PTHR30477">
    <property type="entry name" value="ABC-TRANSPORTER METAL-BINDING PROTEIN"/>
    <property type="match status" value="1"/>
</dbReference>
<keyword evidence="5 8" id="KW-0812">Transmembrane</keyword>
<evidence type="ECO:0000256" key="6">
    <source>
        <dbReference type="ARBA" id="ARBA00022989"/>
    </source>
</evidence>
<feature type="transmembrane region" description="Helical" evidence="9">
    <location>
        <begin position="208"/>
        <end position="226"/>
    </location>
</feature>
<feature type="transmembrane region" description="Helical" evidence="9">
    <location>
        <begin position="20"/>
        <end position="42"/>
    </location>
</feature>
<feature type="transmembrane region" description="Helical" evidence="9">
    <location>
        <begin position="54"/>
        <end position="73"/>
    </location>
</feature>
<dbReference type="Gene3D" id="1.10.3470.10">
    <property type="entry name" value="ABC transporter involved in vitamin B12 uptake, BtuC"/>
    <property type="match status" value="1"/>
</dbReference>
<evidence type="ECO:0000256" key="5">
    <source>
        <dbReference type="ARBA" id="ARBA00022692"/>
    </source>
</evidence>
<evidence type="ECO:0000256" key="9">
    <source>
        <dbReference type="SAM" id="Phobius"/>
    </source>
</evidence>
<accession>A0ABN6H945</accession>
<keyword evidence="7 9" id="KW-0472">Membrane</keyword>
<keyword evidence="6 9" id="KW-1133">Transmembrane helix</keyword>
<evidence type="ECO:0000256" key="2">
    <source>
        <dbReference type="ARBA" id="ARBA00008034"/>
    </source>
</evidence>
<dbReference type="Proteomes" id="UP001374893">
    <property type="component" value="Chromosome"/>
</dbReference>
<reference evidence="11 12" key="1">
    <citation type="submission" date="2021-06" db="EMBL/GenBank/DDBJ databases">
        <title>Complete genome of Haloferula helveola possessing various polysaccharide degrading enzymes.</title>
        <authorList>
            <person name="Takami H."/>
            <person name="Huang C."/>
            <person name="Hamasaki K."/>
        </authorList>
    </citation>
    <scope>NUCLEOTIDE SEQUENCE [LARGE SCALE GENOMIC DNA]</scope>
    <source>
        <strain evidence="11 12">CN-1</strain>
    </source>
</reference>
<evidence type="ECO:0000256" key="3">
    <source>
        <dbReference type="ARBA" id="ARBA00022448"/>
    </source>
</evidence>
<organism evidence="11 12">
    <name type="scientific">Haloferula helveola</name>
    <dbReference type="NCBI Taxonomy" id="490095"/>
    <lineage>
        <taxon>Bacteria</taxon>
        <taxon>Pseudomonadati</taxon>
        <taxon>Verrucomicrobiota</taxon>
        <taxon>Verrucomicrobiia</taxon>
        <taxon>Verrucomicrobiales</taxon>
        <taxon>Verrucomicrobiaceae</taxon>
        <taxon>Haloferula</taxon>
    </lineage>
</organism>
<dbReference type="InterPro" id="IPR001626">
    <property type="entry name" value="ABC_TroCD"/>
</dbReference>
<keyword evidence="3 8" id="KW-0813">Transport</keyword>
<evidence type="ECO:0000256" key="4">
    <source>
        <dbReference type="ARBA" id="ARBA00022475"/>
    </source>
</evidence>
<feature type="domain" description="Iron dependent repressor metal binding and dimerisation" evidence="10">
    <location>
        <begin position="371"/>
        <end position="425"/>
    </location>
</feature>
<protein>
    <submittedName>
        <fullName evidence="11">ABC-type Mn2+/Zn2+ transporter permease</fullName>
    </submittedName>
</protein>
<evidence type="ECO:0000259" key="10">
    <source>
        <dbReference type="Pfam" id="PF02742"/>
    </source>
</evidence>
<keyword evidence="12" id="KW-1185">Reference proteome</keyword>
<proteinExistence type="inferred from homology"/>
<dbReference type="PANTHER" id="PTHR30477:SF3">
    <property type="entry name" value="METAL TRANSPORT SYSTEM MEMBRANE PROTEIN CT_069-RELATED"/>
    <property type="match status" value="1"/>
</dbReference>
<evidence type="ECO:0000313" key="12">
    <source>
        <dbReference type="Proteomes" id="UP001374893"/>
    </source>
</evidence>
<comment type="subcellular location">
    <subcellularLocation>
        <location evidence="1 8">Cell membrane</location>
        <topology evidence="1 8">Multi-pass membrane protein</topology>
    </subcellularLocation>
</comment>
<dbReference type="InterPro" id="IPR037294">
    <property type="entry name" value="ABC_BtuC-like"/>
</dbReference>
<dbReference type="SUPFAM" id="SSF81345">
    <property type="entry name" value="ABC transporter involved in vitamin B12 uptake, BtuC"/>
    <property type="match status" value="1"/>
</dbReference>
<comment type="similarity">
    <text evidence="2 8">Belongs to the ABC-3 integral membrane protein family.</text>
</comment>
<feature type="transmembrane region" description="Helical" evidence="9">
    <location>
        <begin position="79"/>
        <end position="98"/>
    </location>
</feature>
<dbReference type="RefSeq" id="WP_338686397.1">
    <property type="nucleotide sequence ID" value="NZ_AP024702.1"/>
</dbReference>
<dbReference type="SUPFAM" id="SSF47979">
    <property type="entry name" value="Iron-dependent repressor protein, dimerization domain"/>
    <property type="match status" value="1"/>
</dbReference>
<evidence type="ECO:0000313" key="11">
    <source>
        <dbReference type="EMBL" id="BCX49693.1"/>
    </source>
</evidence>
<feature type="transmembrane region" description="Helical" evidence="9">
    <location>
        <begin position="269"/>
        <end position="286"/>
    </location>
</feature>
<evidence type="ECO:0000256" key="8">
    <source>
        <dbReference type="RuleBase" id="RU003943"/>
    </source>
</evidence>
<dbReference type="Pfam" id="PF00950">
    <property type="entry name" value="ABC-3"/>
    <property type="match status" value="1"/>
</dbReference>
<keyword evidence="4" id="KW-1003">Cell membrane</keyword>
<dbReference type="Pfam" id="PF02742">
    <property type="entry name" value="Fe_dep_repr_C"/>
    <property type="match status" value="1"/>
</dbReference>
<feature type="transmembrane region" description="Helical" evidence="9">
    <location>
        <begin position="183"/>
        <end position="202"/>
    </location>
</feature>
<dbReference type="InterPro" id="IPR001367">
    <property type="entry name" value="Fe_dep_repressor"/>
</dbReference>
<dbReference type="InterPro" id="IPR036421">
    <property type="entry name" value="Fe_dep_repressor_sf"/>
</dbReference>
<dbReference type="CDD" id="cd06550">
    <property type="entry name" value="TM_ABC_iron-siderophores_like"/>
    <property type="match status" value="1"/>
</dbReference>
<name>A0ABN6H945_9BACT</name>
<dbReference type="EMBL" id="AP024702">
    <property type="protein sequence ID" value="BCX49693.1"/>
    <property type="molecule type" value="Genomic_DNA"/>
</dbReference>
<gene>
    <name evidence="11" type="primary">mntB</name>
    <name evidence="11" type="ORF">HAHE_36010</name>
</gene>
<feature type="transmembrane region" description="Helical" evidence="9">
    <location>
        <begin position="110"/>
        <end position="128"/>
    </location>
</feature>
<evidence type="ECO:0000256" key="7">
    <source>
        <dbReference type="ARBA" id="ARBA00023136"/>
    </source>
</evidence>
<dbReference type="InterPro" id="IPR036388">
    <property type="entry name" value="WH-like_DNA-bd_sf"/>
</dbReference>
<evidence type="ECO:0000256" key="1">
    <source>
        <dbReference type="ARBA" id="ARBA00004651"/>
    </source>
</evidence>
<feature type="transmembrane region" description="Helical" evidence="9">
    <location>
        <begin position="148"/>
        <end position="171"/>
    </location>
</feature>
<sequence>MPFSFHDFVEVLTLQSYNTRLVVAATWCLGIGSGLVGSLLLLRKRSLMGDVLSHATLPGIAIAFAIVASLGGAGKSLPALLVGATLSGLAGVAVMLAIRRTTRLRDDVAMGFVLSVFFGTGVAILRMVQNLPGASGLTDYIYGRTASIVLSDLLLIALVTTAVIVTVVLLLKEFTLLCFDEAFAASEGWPVLLLDTLVLALVTAVTVIGIQAVGLILVIAFLIIPAASARFWTENMKLMLVISAAIGGISGHFGALLSDLFADLPSGPVIVLTASSIFLISMFFGGKRGVLPRYMDHLKLKRRVGRQHLLRSVYEILEASDQPVSNRPVTLQSLLQHRSWTMGQLKRKLSLARREDHLEPTSDPSAVLLSESGFGEAARITRNHRLWELYLIHHAEIAPSHVDRDADMVEHILGPEMVRELEAELAPDLQIPASPHLI</sequence>
<dbReference type="Gene3D" id="1.10.10.10">
    <property type="entry name" value="Winged helix-like DNA-binding domain superfamily/Winged helix DNA-binding domain"/>
    <property type="match status" value="1"/>
</dbReference>
<feature type="transmembrane region" description="Helical" evidence="9">
    <location>
        <begin position="238"/>
        <end position="257"/>
    </location>
</feature>